<reference evidence="3 4" key="1">
    <citation type="journal article" date="2019" name="Int. J. Syst. Evol. Microbiol.">
        <title>The Global Catalogue of Microorganisms (GCM) 10K type strain sequencing project: providing services to taxonomists for standard genome sequencing and annotation.</title>
        <authorList>
            <consortium name="The Broad Institute Genomics Platform"/>
            <consortium name="The Broad Institute Genome Sequencing Center for Infectious Disease"/>
            <person name="Wu L."/>
            <person name="Ma J."/>
        </authorList>
    </citation>
    <scope>NUCLEOTIDE SEQUENCE [LARGE SCALE GENOMIC DNA]</scope>
    <source>
        <strain evidence="3 4">Y73</strain>
    </source>
</reference>
<feature type="domain" description="Peptidase M20 dimerisation" evidence="2">
    <location>
        <begin position="209"/>
        <end position="310"/>
    </location>
</feature>
<comment type="caution">
    <text evidence="3">The sequence shown here is derived from an EMBL/GenBank/DDBJ whole genome shotgun (WGS) entry which is preliminary data.</text>
</comment>
<evidence type="ECO:0000259" key="2">
    <source>
        <dbReference type="Pfam" id="PF07687"/>
    </source>
</evidence>
<dbReference type="SUPFAM" id="SSF55031">
    <property type="entry name" value="Bacterial exopeptidase dimerisation domain"/>
    <property type="match status" value="1"/>
</dbReference>
<dbReference type="GO" id="GO:0016787">
    <property type="term" value="F:hydrolase activity"/>
    <property type="evidence" value="ECO:0007669"/>
    <property type="project" value="UniProtKB-KW"/>
</dbReference>
<dbReference type="NCBIfam" id="TIGR01879">
    <property type="entry name" value="hydantase"/>
    <property type="match status" value="1"/>
</dbReference>
<dbReference type="InterPro" id="IPR036264">
    <property type="entry name" value="Bact_exopeptidase_dim_dom"/>
</dbReference>
<dbReference type="AlphaFoldDB" id="A0ABD5UH64"/>
<evidence type="ECO:0000313" key="3">
    <source>
        <dbReference type="EMBL" id="MFC6888830.1"/>
    </source>
</evidence>
<dbReference type="PANTHER" id="PTHR32494">
    <property type="entry name" value="ALLANTOATE DEIMINASE-RELATED"/>
    <property type="match status" value="1"/>
</dbReference>
<dbReference type="PANTHER" id="PTHR32494:SF5">
    <property type="entry name" value="ALLANTOATE AMIDOHYDROLASE"/>
    <property type="match status" value="1"/>
</dbReference>
<protein>
    <submittedName>
        <fullName evidence="3">Zn-dependent hydrolase</fullName>
    </submittedName>
</protein>
<keyword evidence="4" id="KW-1185">Reference proteome</keyword>
<dbReference type="RefSeq" id="WP_379766656.1">
    <property type="nucleotide sequence ID" value="NZ_JBHSXI010000008.1"/>
</dbReference>
<evidence type="ECO:0000256" key="1">
    <source>
        <dbReference type="ARBA" id="ARBA00022801"/>
    </source>
</evidence>
<dbReference type="EMBL" id="JBHSXI010000008">
    <property type="protein sequence ID" value="MFC6888830.1"/>
    <property type="molecule type" value="Genomic_DNA"/>
</dbReference>
<accession>A0ABD5UH64</accession>
<dbReference type="CDD" id="cd03884">
    <property type="entry name" value="M20_bAS"/>
    <property type="match status" value="1"/>
</dbReference>
<dbReference type="NCBIfam" id="NF006771">
    <property type="entry name" value="PRK09290.1-5"/>
    <property type="match status" value="1"/>
</dbReference>
<dbReference type="Proteomes" id="UP001596333">
    <property type="component" value="Unassembled WGS sequence"/>
</dbReference>
<dbReference type="InterPro" id="IPR011650">
    <property type="entry name" value="Peptidase_M20_dimer"/>
</dbReference>
<dbReference type="Gene3D" id="3.30.70.360">
    <property type="match status" value="1"/>
</dbReference>
<keyword evidence="1 3" id="KW-0378">Hydrolase</keyword>
<dbReference type="SUPFAM" id="SSF53187">
    <property type="entry name" value="Zn-dependent exopeptidases"/>
    <property type="match status" value="1"/>
</dbReference>
<dbReference type="Pfam" id="PF07687">
    <property type="entry name" value="M20_dimer"/>
    <property type="match status" value="1"/>
</dbReference>
<dbReference type="PIRSF" id="PIRSF001235">
    <property type="entry name" value="Amidase_carbamoylase"/>
    <property type="match status" value="1"/>
</dbReference>
<dbReference type="Pfam" id="PF01546">
    <property type="entry name" value="Peptidase_M20"/>
    <property type="match status" value="1"/>
</dbReference>
<proteinExistence type="predicted"/>
<evidence type="ECO:0000313" key="4">
    <source>
        <dbReference type="Proteomes" id="UP001596333"/>
    </source>
</evidence>
<organism evidence="3 4">
    <name type="scientific">Halorubrum trueperi</name>
    <dbReference type="NCBI Taxonomy" id="2004704"/>
    <lineage>
        <taxon>Archaea</taxon>
        <taxon>Methanobacteriati</taxon>
        <taxon>Methanobacteriota</taxon>
        <taxon>Stenosarchaea group</taxon>
        <taxon>Halobacteria</taxon>
        <taxon>Halobacteriales</taxon>
        <taxon>Haloferacaceae</taxon>
        <taxon>Halorubrum</taxon>
    </lineage>
</organism>
<dbReference type="NCBIfam" id="NF006769">
    <property type="entry name" value="PRK09290.1-3"/>
    <property type="match status" value="1"/>
</dbReference>
<gene>
    <name evidence="3" type="ORF">ACFQEY_07390</name>
</gene>
<dbReference type="Gene3D" id="3.40.630.10">
    <property type="entry name" value="Zn peptidases"/>
    <property type="match status" value="1"/>
</dbReference>
<dbReference type="InterPro" id="IPR010158">
    <property type="entry name" value="Amidase_Cbmase"/>
</dbReference>
<dbReference type="InterPro" id="IPR002933">
    <property type="entry name" value="Peptidase_M20"/>
</dbReference>
<name>A0ABD5UH64_9EURY</name>
<sequence length="425" mass="46002">MTVALDKDRLVDAMKTQAAIGGTDDGGLHRLALSDADGAARDWFVEQLRKLDLTVRIDEFGNIFGRRPGTDPDAPPVLVGSHLDSQPNGGIYDGQLGVVAGLELLRTLDDEGIETGHPIEIVNWTNEEGSRFQPGLQGSGVWSGEFDLQTEYDRTDRDGVRLLDELERIGYRGDTPAEPTEEYEAYFELHIEQGPYLEQSGNDVGVVTGVVGLSWGEVTFTGEANHAGSTPMHLRYDAGVPAAELLVQIRRLPGRIGERTVGTVGSVDVEPDSINIIPETATVTWDVRDPSDDVVDRAVDRLSAEAEAAAGREGVDYEIEEAARTGSAEFDEDCVETVQRVADEFGYESMRLLSGGNHDASHVNEVCDSAMVFAVSEGGKSHTPEEFTSWGDCYKAANTVANATLATAIDDEESTNSRRRIAADE</sequence>